<dbReference type="PANTHER" id="PTHR30441">
    <property type="entry name" value="DUF748 DOMAIN-CONTAINING PROTEIN"/>
    <property type="match status" value="1"/>
</dbReference>
<dbReference type="Pfam" id="PF05170">
    <property type="entry name" value="AsmA"/>
    <property type="match status" value="1"/>
</dbReference>
<keyword evidence="4" id="KW-1185">Reference proteome</keyword>
<evidence type="ECO:0000313" key="3">
    <source>
        <dbReference type="EMBL" id="MDV6228005.1"/>
    </source>
</evidence>
<dbReference type="PANTHER" id="PTHR30441:SF4">
    <property type="entry name" value="PROTEIN ASMA"/>
    <property type="match status" value="1"/>
</dbReference>
<sequence>MPSPAVKKSIWALAIAALIAVVVILCLPILASTQIVRDSVAQQVSAWSGYRVRLDDAPEIRVWPSFKAVLNDVVLSNWNGDGQPAVMEAERVEIDLSALAALRGEVVFTKIRLVRPVVRLDESGGVMRIPAIPKWGKLAQSVEATRGLIQANPAEPDTSALPNDSFATVEIVDGRVIVLNGVNRPPVLSSVTGTLNWPALDRSATLSAKGIWHGESIAVEASSEEPLIMLAGGKTNVSLSVNSAPLTLSFKGQADIVGNAFLHGTLESAAPSLQRVLEWTLLEDWPGSTIKAAKLKSTITGDATRVKFENAEFNLGDSSARGVFDIAFTDPHPTVSGTLAFNALDLGVLLNTLAPEPDTAATPAAPWARDLNFDLRLSANEATAGSVSMTDIAATAQVRDGLVSLDISDATAFGGMLQLGIRLDRVEGHDQAELRITAENLNGGAMAEKLHLTSFMPRAPGSFSVFLKGKGETLDEILETSDGSISASFGEGTVPGLNLESFREHNDKGSFFPLTEIADGELAIDGAELKATLAGGIAWIDTAEAKLETGETITLGGLIPFAGRGIALSGSILPPESDKPVDENGEEVSGESDPRETFFIGGSWNAPFIAPFLIE</sequence>
<dbReference type="RefSeq" id="WP_317562065.1">
    <property type="nucleotide sequence ID" value="NZ_JAWLIP010000008.1"/>
</dbReference>
<organism evidence="3 4">
    <name type="scientific">Nitratireductor aquimarinus</name>
    <dbReference type="NCBI Taxonomy" id="889300"/>
    <lineage>
        <taxon>Bacteria</taxon>
        <taxon>Pseudomonadati</taxon>
        <taxon>Pseudomonadota</taxon>
        <taxon>Alphaproteobacteria</taxon>
        <taxon>Hyphomicrobiales</taxon>
        <taxon>Phyllobacteriaceae</taxon>
        <taxon>Nitratireductor</taxon>
    </lineage>
</organism>
<accession>A0ABU4AP26</accession>
<dbReference type="EMBL" id="JAWLIP010000008">
    <property type="protein sequence ID" value="MDV6228005.1"/>
    <property type="molecule type" value="Genomic_DNA"/>
</dbReference>
<proteinExistence type="predicted"/>
<protein>
    <submittedName>
        <fullName evidence="3">AsmA family protein</fullName>
    </submittedName>
</protein>
<dbReference type="InterPro" id="IPR052894">
    <property type="entry name" value="AsmA-related"/>
</dbReference>
<comment type="caution">
    <text evidence="3">The sequence shown here is derived from an EMBL/GenBank/DDBJ whole genome shotgun (WGS) entry which is preliminary data.</text>
</comment>
<feature type="region of interest" description="Disordered" evidence="1">
    <location>
        <begin position="572"/>
        <end position="596"/>
    </location>
</feature>
<dbReference type="InterPro" id="IPR007844">
    <property type="entry name" value="AsmA"/>
</dbReference>
<dbReference type="Proteomes" id="UP001185659">
    <property type="component" value="Unassembled WGS sequence"/>
</dbReference>
<reference evidence="3 4" key="1">
    <citation type="submission" date="2023-10" db="EMBL/GenBank/DDBJ databases">
        <authorList>
            <person name="Venkata Ramana C."/>
            <person name="Sasikala C."/>
            <person name="Dhurka M."/>
        </authorList>
    </citation>
    <scope>NUCLEOTIDE SEQUENCE [LARGE SCALE GENOMIC DNA]</scope>
    <source>
        <strain evidence="3 4">KCTC 32151</strain>
    </source>
</reference>
<gene>
    <name evidence="3" type="ORF">R2G56_17050</name>
</gene>
<evidence type="ECO:0000313" key="4">
    <source>
        <dbReference type="Proteomes" id="UP001185659"/>
    </source>
</evidence>
<feature type="domain" description="AsmA" evidence="2">
    <location>
        <begin position="370"/>
        <end position="503"/>
    </location>
</feature>
<evidence type="ECO:0000256" key="1">
    <source>
        <dbReference type="SAM" id="MobiDB-lite"/>
    </source>
</evidence>
<evidence type="ECO:0000259" key="2">
    <source>
        <dbReference type="Pfam" id="PF05170"/>
    </source>
</evidence>
<name>A0ABU4AP26_9HYPH</name>